<evidence type="ECO:0000256" key="1">
    <source>
        <dbReference type="SAM" id="MobiDB-lite"/>
    </source>
</evidence>
<keyword evidence="4" id="KW-1185">Reference proteome</keyword>
<sequence length="459" mass="46837">MTKRLFFRRDEPTPPTRSTRRVIRLLAAAFLAGLLGLAALLTAAAPAGAAGISEIAAQLKTDPVYTEPAASDVLPAATADELRAAIRDSGKPVFVVAVPADSPLAAAGSRSAVLSALREQVGVPGVYAVAVGRTFDAAADASVLAPARLATLKSDSLAANQGNGPGLFTQFVTGAVAAAGSGGTASPGSATASSRGSWPGLVVIGAIAAAGIGGMFLVRGRKRRRRAAAEREALEQIRPTVDEDITAYGEALGSAPTGKADAAMREDYAQALDAYDRAKSALRSARRPDDIRAVSEALDEGRFALATLEARREDRPLPERRPPCFFDPRHGPSVEDREWTPPDGTARTVPVCAADAARLADGAEPAVRDVDTPTGRRPYWEAGPAYAPWAMGWYGGMLLPGLLIGTTLGGVLSTPAYGQDSFGDVGDAGGGGWGDGGFGGWGDGGGGGWGGGDMGGGGF</sequence>
<organism evidence="3 4">
    <name type="scientific">Yinghuangia soli</name>
    <dbReference type="NCBI Taxonomy" id="2908204"/>
    <lineage>
        <taxon>Bacteria</taxon>
        <taxon>Bacillati</taxon>
        <taxon>Actinomycetota</taxon>
        <taxon>Actinomycetes</taxon>
        <taxon>Kitasatosporales</taxon>
        <taxon>Streptomycetaceae</taxon>
        <taxon>Yinghuangia</taxon>
    </lineage>
</organism>
<accession>A0AA41Q2R6</accession>
<dbReference type="RefSeq" id="WP_235054912.1">
    <property type="nucleotide sequence ID" value="NZ_JAKFHA010000015.1"/>
</dbReference>
<keyword evidence="2" id="KW-0812">Transmembrane</keyword>
<dbReference type="AlphaFoldDB" id="A0AA41Q2R6"/>
<evidence type="ECO:0008006" key="5">
    <source>
        <dbReference type="Google" id="ProtNLM"/>
    </source>
</evidence>
<evidence type="ECO:0000313" key="3">
    <source>
        <dbReference type="EMBL" id="MCF2530246.1"/>
    </source>
</evidence>
<feature type="compositionally biased region" description="Basic and acidic residues" evidence="1">
    <location>
        <begin position="314"/>
        <end position="340"/>
    </location>
</feature>
<protein>
    <recommendedName>
        <fullName evidence="5">TPM domain-containing protein</fullName>
    </recommendedName>
</protein>
<reference evidence="3" key="1">
    <citation type="submission" date="2022-01" db="EMBL/GenBank/DDBJ databases">
        <title>Genome-Based Taxonomic Classification of the Phylum Actinobacteria.</title>
        <authorList>
            <person name="Gao Y."/>
        </authorList>
    </citation>
    <scope>NUCLEOTIDE SEQUENCE</scope>
    <source>
        <strain evidence="3">KLBMP 8922</strain>
    </source>
</reference>
<feature type="transmembrane region" description="Helical" evidence="2">
    <location>
        <begin position="198"/>
        <end position="218"/>
    </location>
</feature>
<name>A0AA41Q2R6_9ACTN</name>
<evidence type="ECO:0000313" key="4">
    <source>
        <dbReference type="Proteomes" id="UP001165378"/>
    </source>
</evidence>
<dbReference type="EMBL" id="JAKFHA010000015">
    <property type="protein sequence ID" value="MCF2530246.1"/>
    <property type="molecule type" value="Genomic_DNA"/>
</dbReference>
<feature type="region of interest" description="Disordered" evidence="1">
    <location>
        <begin position="314"/>
        <end position="345"/>
    </location>
</feature>
<gene>
    <name evidence="3" type="ORF">LZ495_23900</name>
</gene>
<keyword evidence="2" id="KW-0472">Membrane</keyword>
<comment type="caution">
    <text evidence="3">The sequence shown here is derived from an EMBL/GenBank/DDBJ whole genome shotgun (WGS) entry which is preliminary data.</text>
</comment>
<keyword evidence="2" id="KW-1133">Transmembrane helix</keyword>
<proteinExistence type="predicted"/>
<dbReference type="Proteomes" id="UP001165378">
    <property type="component" value="Unassembled WGS sequence"/>
</dbReference>
<evidence type="ECO:0000256" key="2">
    <source>
        <dbReference type="SAM" id="Phobius"/>
    </source>
</evidence>